<sequence>MPLSHNRTVPSAMVSPAETMRRPSGLKPALSTGPVWPVSGAPIGAPVAASHNRSVLSSLPETMRRPSGLNATLSTGAVWPVSGAPTGLPVAASHNRSVLSAPPEAMRRPSGLNATLKTASGVGMILMVDCRSTTAVSSALMSVLGAMAGAARICWIARTSPPARTPARMACPCELNFKAIASRFRVSARCLASLA</sequence>
<accession>A0A653F6T6</accession>
<name>A0A653F6T6_MYCKA</name>
<dbReference type="AlphaFoldDB" id="A0A653F6T6"/>
<dbReference type="EMBL" id="LR589389">
    <property type="protein sequence ID" value="VTP05323.1"/>
    <property type="molecule type" value="Genomic_DNA"/>
</dbReference>
<evidence type="ECO:0000256" key="1">
    <source>
        <dbReference type="SAM" id="MobiDB-lite"/>
    </source>
</evidence>
<reference evidence="2" key="1">
    <citation type="submission" date="2019-05" db="EMBL/GenBank/DDBJ databases">
        <authorList>
            <person name="Naeem R."/>
            <person name="Antony C."/>
            <person name="Guan Q."/>
        </authorList>
    </citation>
    <scope>NUCLEOTIDE SEQUENCE</scope>
    <source>
        <strain evidence="2">3</strain>
    </source>
</reference>
<evidence type="ECO:0000313" key="2">
    <source>
        <dbReference type="EMBL" id="VTP05323.1"/>
    </source>
</evidence>
<organism evidence="2">
    <name type="scientific">Mycobacterium kansasii</name>
    <dbReference type="NCBI Taxonomy" id="1768"/>
    <lineage>
        <taxon>Bacteria</taxon>
        <taxon>Bacillati</taxon>
        <taxon>Actinomycetota</taxon>
        <taxon>Actinomycetes</taxon>
        <taxon>Mycobacteriales</taxon>
        <taxon>Mycobacteriaceae</taxon>
        <taxon>Mycobacterium</taxon>
    </lineage>
</organism>
<gene>
    <name evidence="2" type="ORF">BIN_B_05165</name>
</gene>
<feature type="region of interest" description="Disordered" evidence="1">
    <location>
        <begin position="1"/>
        <end position="28"/>
    </location>
</feature>
<protein>
    <submittedName>
        <fullName evidence="2">Uncharacterized protein</fullName>
    </submittedName>
</protein>
<proteinExistence type="predicted"/>